<name>W4L2X4_9BACT</name>
<dbReference type="InterPro" id="IPR001851">
    <property type="entry name" value="ABC_transp_permease"/>
</dbReference>
<comment type="subcellular location">
    <subcellularLocation>
        <location evidence="1">Cell membrane</location>
        <topology evidence="1">Multi-pass membrane protein</topology>
    </subcellularLocation>
</comment>
<dbReference type="Pfam" id="PF02653">
    <property type="entry name" value="BPD_transp_2"/>
    <property type="match status" value="1"/>
</dbReference>
<dbReference type="GO" id="GO:0022857">
    <property type="term" value="F:transmembrane transporter activity"/>
    <property type="evidence" value="ECO:0007669"/>
    <property type="project" value="InterPro"/>
</dbReference>
<evidence type="ECO:0000256" key="4">
    <source>
        <dbReference type="ARBA" id="ARBA00022692"/>
    </source>
</evidence>
<reference evidence="10 11" key="1">
    <citation type="journal article" date="2014" name="Nature">
        <title>An environmental bacterial taxon with a large and distinct metabolic repertoire.</title>
        <authorList>
            <person name="Wilson M.C."/>
            <person name="Mori T."/>
            <person name="Ruckert C."/>
            <person name="Uria A.R."/>
            <person name="Helf M.J."/>
            <person name="Takada K."/>
            <person name="Gernert C."/>
            <person name="Steffens U.A."/>
            <person name="Heycke N."/>
            <person name="Schmitt S."/>
            <person name="Rinke C."/>
            <person name="Helfrich E.J."/>
            <person name="Brachmann A.O."/>
            <person name="Gurgui C."/>
            <person name="Wakimoto T."/>
            <person name="Kracht M."/>
            <person name="Crusemann M."/>
            <person name="Hentschel U."/>
            <person name="Abe I."/>
            <person name="Matsunaga S."/>
            <person name="Kalinowski J."/>
            <person name="Takeyama H."/>
            <person name="Piel J."/>
        </authorList>
    </citation>
    <scope>NUCLEOTIDE SEQUENCE [LARGE SCALE GENOMIC DNA]</scope>
    <source>
        <strain evidence="11">TSY2</strain>
    </source>
</reference>
<dbReference type="EMBL" id="AZHX01003160">
    <property type="protein sequence ID" value="ETW92020.1"/>
    <property type="molecule type" value="Genomic_DNA"/>
</dbReference>
<sequence>MGTYHRKVIAIDSHQIHYLGPLMLSDMHWLVFGCAFGCGAWLHGFLTTSRPGLTLQAVLDHQDGPARWRGFDPSCFAAAIGASLAGVGGGLAALYLNDVHPEMGLRIMHRILCLVMIGGLRRIRGAVLAAFGLACVEGIAAPMIADLPLPAEIYLLLALFVVSLWPISKPELHKMHDVSTGSHREVAVDSV</sequence>
<evidence type="ECO:0000256" key="5">
    <source>
        <dbReference type="ARBA" id="ARBA00022970"/>
    </source>
</evidence>
<dbReference type="HOGENOM" id="CLU_1419146_0_0_7"/>
<comment type="similarity">
    <text evidence="8">Belongs to the binding-protein-dependent transport system permease family. LivHM subfamily.</text>
</comment>
<evidence type="ECO:0000256" key="9">
    <source>
        <dbReference type="SAM" id="Phobius"/>
    </source>
</evidence>
<organism evidence="10 11">
    <name type="scientific">Candidatus Entotheonella gemina</name>
    <dbReference type="NCBI Taxonomy" id="1429439"/>
    <lineage>
        <taxon>Bacteria</taxon>
        <taxon>Pseudomonadati</taxon>
        <taxon>Nitrospinota/Tectimicrobiota group</taxon>
        <taxon>Candidatus Tectimicrobiota</taxon>
        <taxon>Candidatus Entotheonellia</taxon>
        <taxon>Candidatus Entotheonellales</taxon>
        <taxon>Candidatus Entotheonellaceae</taxon>
        <taxon>Candidatus Entotheonella</taxon>
    </lineage>
</organism>
<keyword evidence="7 9" id="KW-0472">Membrane</keyword>
<evidence type="ECO:0000256" key="3">
    <source>
        <dbReference type="ARBA" id="ARBA00022475"/>
    </source>
</evidence>
<evidence type="ECO:0000256" key="2">
    <source>
        <dbReference type="ARBA" id="ARBA00022448"/>
    </source>
</evidence>
<keyword evidence="6 9" id="KW-1133">Transmembrane helix</keyword>
<dbReference type="GO" id="GO:0006865">
    <property type="term" value="P:amino acid transport"/>
    <property type="evidence" value="ECO:0007669"/>
    <property type="project" value="UniProtKB-KW"/>
</dbReference>
<dbReference type="PANTHER" id="PTHR11795:SF445">
    <property type="entry name" value="AMINO ACID ABC TRANSPORTER PERMEASE PROTEIN"/>
    <property type="match status" value="1"/>
</dbReference>
<evidence type="ECO:0000256" key="6">
    <source>
        <dbReference type="ARBA" id="ARBA00022989"/>
    </source>
</evidence>
<feature type="transmembrane region" description="Helical" evidence="9">
    <location>
        <begin position="75"/>
        <end position="97"/>
    </location>
</feature>
<evidence type="ECO:0000256" key="8">
    <source>
        <dbReference type="ARBA" id="ARBA00037998"/>
    </source>
</evidence>
<comment type="caution">
    <text evidence="10">The sequence shown here is derived from an EMBL/GenBank/DDBJ whole genome shotgun (WGS) entry which is preliminary data.</text>
</comment>
<dbReference type="PANTHER" id="PTHR11795">
    <property type="entry name" value="BRANCHED-CHAIN AMINO ACID TRANSPORT SYSTEM PERMEASE PROTEIN LIVH"/>
    <property type="match status" value="1"/>
</dbReference>
<evidence type="ECO:0000313" key="10">
    <source>
        <dbReference type="EMBL" id="ETW92020.1"/>
    </source>
</evidence>
<keyword evidence="11" id="KW-1185">Reference proteome</keyword>
<feature type="transmembrane region" description="Helical" evidence="9">
    <location>
        <begin position="151"/>
        <end position="167"/>
    </location>
</feature>
<dbReference type="Proteomes" id="UP000019140">
    <property type="component" value="Unassembled WGS sequence"/>
</dbReference>
<keyword evidence="2" id="KW-0813">Transport</keyword>
<evidence type="ECO:0000256" key="1">
    <source>
        <dbReference type="ARBA" id="ARBA00004651"/>
    </source>
</evidence>
<evidence type="ECO:0000256" key="7">
    <source>
        <dbReference type="ARBA" id="ARBA00023136"/>
    </source>
</evidence>
<evidence type="ECO:0000313" key="11">
    <source>
        <dbReference type="Proteomes" id="UP000019140"/>
    </source>
</evidence>
<feature type="transmembrane region" description="Helical" evidence="9">
    <location>
        <begin position="127"/>
        <end position="145"/>
    </location>
</feature>
<proteinExistence type="inferred from homology"/>
<keyword evidence="4 9" id="KW-0812">Transmembrane</keyword>
<keyword evidence="5" id="KW-0029">Amino-acid transport</keyword>
<dbReference type="GO" id="GO:0005886">
    <property type="term" value="C:plasma membrane"/>
    <property type="evidence" value="ECO:0007669"/>
    <property type="project" value="UniProtKB-SubCell"/>
</dbReference>
<dbReference type="InterPro" id="IPR052157">
    <property type="entry name" value="BCAA_transport_permease"/>
</dbReference>
<protein>
    <submittedName>
        <fullName evidence="10">Uncharacterized protein</fullName>
    </submittedName>
</protein>
<gene>
    <name evidence="10" type="ORF">ETSY2_54870</name>
</gene>
<accession>W4L2X4</accession>
<feature type="transmembrane region" description="Helical" evidence="9">
    <location>
        <begin position="27"/>
        <end position="46"/>
    </location>
</feature>
<dbReference type="AlphaFoldDB" id="W4L2X4"/>
<keyword evidence="3" id="KW-1003">Cell membrane</keyword>